<dbReference type="InterPro" id="IPR001890">
    <property type="entry name" value="RNA-binding_CRM"/>
</dbReference>
<dbReference type="GO" id="GO:0003723">
    <property type="term" value="F:RNA binding"/>
    <property type="evidence" value="ECO:0007669"/>
    <property type="project" value="UniProtKB-UniRule"/>
</dbReference>
<reference evidence="4 5" key="1">
    <citation type="journal article" date="2014" name="Int. J. Syst. Evol. Microbiol.">
        <title>Complete genome sequence of Corynebacterium casei LMG S-19264T (=DSM 44701T), isolated from a smear-ripened cheese.</title>
        <authorList>
            <consortium name="US DOE Joint Genome Institute (JGI-PGF)"/>
            <person name="Walter F."/>
            <person name="Albersmeier A."/>
            <person name="Kalinowski J."/>
            <person name="Ruckert C."/>
        </authorList>
    </citation>
    <scope>NUCLEOTIDE SEQUENCE [LARGE SCALE GENOMIC DNA]</scope>
    <source>
        <strain evidence="4 5">CCM 8635</strain>
    </source>
</reference>
<evidence type="ECO:0000256" key="1">
    <source>
        <dbReference type="ARBA" id="ARBA00022884"/>
    </source>
</evidence>
<organism evidence="4 5">
    <name type="scientific">Acinetobacter courvalinii</name>
    <dbReference type="NCBI Taxonomy" id="280147"/>
    <lineage>
        <taxon>Bacteria</taxon>
        <taxon>Pseudomonadati</taxon>
        <taxon>Pseudomonadota</taxon>
        <taxon>Gammaproteobacteria</taxon>
        <taxon>Moraxellales</taxon>
        <taxon>Moraxellaceae</taxon>
        <taxon>Acinetobacter</taxon>
    </lineage>
</organism>
<evidence type="ECO:0000259" key="3">
    <source>
        <dbReference type="PROSITE" id="PS51295"/>
    </source>
</evidence>
<gene>
    <name evidence="4" type="ORF">GCM10007354_00130</name>
</gene>
<dbReference type="NCBIfam" id="TIGR00253">
    <property type="entry name" value="RNA_bind_YhbY"/>
    <property type="match status" value="1"/>
</dbReference>
<accession>A0ABD0A2B6</accession>
<proteinExistence type="predicted"/>
<dbReference type="Pfam" id="PF01985">
    <property type="entry name" value="CRS1_YhbY"/>
    <property type="match status" value="1"/>
</dbReference>
<protein>
    <submittedName>
        <fullName evidence="4">RNA-binding protein</fullName>
    </submittedName>
</protein>
<evidence type="ECO:0000313" key="4">
    <source>
        <dbReference type="EMBL" id="GGH24214.1"/>
    </source>
</evidence>
<evidence type="ECO:0000313" key="5">
    <source>
        <dbReference type="Proteomes" id="UP000652691"/>
    </source>
</evidence>
<dbReference type="InterPro" id="IPR017924">
    <property type="entry name" value="RNA-binding_YhbY"/>
</dbReference>
<dbReference type="PROSITE" id="PS51295">
    <property type="entry name" value="CRM"/>
    <property type="match status" value="1"/>
</dbReference>
<evidence type="ECO:0000256" key="2">
    <source>
        <dbReference type="PROSITE-ProRule" id="PRU00626"/>
    </source>
</evidence>
<dbReference type="Gene3D" id="3.30.110.60">
    <property type="entry name" value="YhbY-like"/>
    <property type="match status" value="1"/>
</dbReference>
<feature type="domain" description="CRM" evidence="3">
    <location>
        <begin position="16"/>
        <end position="112"/>
    </location>
</feature>
<dbReference type="EMBL" id="BMDA01000001">
    <property type="protein sequence ID" value="GGH24214.1"/>
    <property type="molecule type" value="Genomic_DNA"/>
</dbReference>
<dbReference type="Proteomes" id="UP000652691">
    <property type="component" value="Unassembled WGS sequence"/>
</dbReference>
<dbReference type="InterPro" id="IPR051925">
    <property type="entry name" value="RNA-binding_domain"/>
</dbReference>
<dbReference type="SUPFAM" id="SSF75471">
    <property type="entry name" value="YhbY-like"/>
    <property type="match status" value="1"/>
</dbReference>
<keyword evidence="1 2" id="KW-0694">RNA-binding</keyword>
<dbReference type="PANTHER" id="PTHR40065:SF3">
    <property type="entry name" value="RNA-BINDING PROTEIN YHBY"/>
    <property type="match status" value="1"/>
</dbReference>
<dbReference type="SMART" id="SM01103">
    <property type="entry name" value="CRS1_YhbY"/>
    <property type="match status" value="1"/>
</dbReference>
<dbReference type="AlphaFoldDB" id="A0ABD0A2B6"/>
<name>A0ABD0A2B6_9GAMM</name>
<dbReference type="InterPro" id="IPR035920">
    <property type="entry name" value="YhbY-like_sf"/>
</dbReference>
<sequence length="122" mass="13518">MQVILGRFSNQVFLMAALSIHERKRLRQIGHALNPVVMIGSQGLTENVIEETNRALNDHELIKVKIAGEDRDARGAVIDAIVEATGAESVQKIGKIVLLYKKAAKQNQHLSNLVRFAHLSNK</sequence>
<dbReference type="PANTHER" id="PTHR40065">
    <property type="entry name" value="RNA-BINDING PROTEIN YHBY"/>
    <property type="match status" value="1"/>
</dbReference>
<comment type="caution">
    <text evidence="4">The sequence shown here is derived from an EMBL/GenBank/DDBJ whole genome shotgun (WGS) entry which is preliminary data.</text>
</comment>